<dbReference type="OrthoDB" id="9773246at2"/>
<dbReference type="SMART" id="SM00100">
    <property type="entry name" value="cNMP"/>
    <property type="match status" value="1"/>
</dbReference>
<keyword evidence="3 7" id="KW-0808">Transferase</keyword>
<evidence type="ECO:0000259" key="6">
    <source>
        <dbReference type="PROSITE" id="PS50109"/>
    </source>
</evidence>
<dbReference type="Pfam" id="PF02518">
    <property type="entry name" value="HATPase_c"/>
    <property type="match status" value="1"/>
</dbReference>
<evidence type="ECO:0000259" key="5">
    <source>
        <dbReference type="PROSITE" id="PS50042"/>
    </source>
</evidence>
<dbReference type="Proteomes" id="UP000053372">
    <property type="component" value="Unassembled WGS sequence"/>
</dbReference>
<name>A0A0V8A0Z1_9CYAN</name>
<dbReference type="SMART" id="SM00387">
    <property type="entry name" value="HATPase_c"/>
    <property type="match status" value="1"/>
</dbReference>
<feature type="domain" description="Cyclic nucleotide-binding" evidence="5">
    <location>
        <begin position="12"/>
        <end position="131"/>
    </location>
</feature>
<dbReference type="InterPro" id="IPR000595">
    <property type="entry name" value="cNMP-bd_dom"/>
</dbReference>
<dbReference type="PANTHER" id="PTHR43065">
    <property type="entry name" value="SENSOR HISTIDINE KINASE"/>
    <property type="match status" value="1"/>
</dbReference>
<gene>
    <name evidence="7" type="ORF">BC008_45190</name>
</gene>
<dbReference type="PROSITE" id="PS50109">
    <property type="entry name" value="HIS_KIN"/>
    <property type="match status" value="1"/>
</dbReference>
<dbReference type="RefSeq" id="WP_027844854.1">
    <property type="nucleotide sequence ID" value="NZ_LMTZ01000001.1"/>
</dbReference>
<dbReference type="Pfam" id="PF00027">
    <property type="entry name" value="cNMP_binding"/>
    <property type="match status" value="1"/>
</dbReference>
<evidence type="ECO:0000313" key="7">
    <source>
        <dbReference type="EMBL" id="KST70391.1"/>
    </source>
</evidence>
<dbReference type="EMBL" id="LMTZ01000001">
    <property type="protein sequence ID" value="KST70391.1"/>
    <property type="molecule type" value="Genomic_DNA"/>
</dbReference>
<evidence type="ECO:0000256" key="1">
    <source>
        <dbReference type="ARBA" id="ARBA00000085"/>
    </source>
</evidence>
<keyword evidence="8" id="KW-1185">Reference proteome</keyword>
<dbReference type="SUPFAM" id="SSF51206">
    <property type="entry name" value="cAMP-binding domain-like"/>
    <property type="match status" value="1"/>
</dbReference>
<evidence type="ECO:0000256" key="2">
    <source>
        <dbReference type="ARBA" id="ARBA00012438"/>
    </source>
</evidence>
<dbReference type="Gene3D" id="2.60.120.10">
    <property type="entry name" value="Jelly Rolls"/>
    <property type="match status" value="1"/>
</dbReference>
<comment type="catalytic activity">
    <reaction evidence="1">
        <text>ATP + protein L-histidine = ADP + protein N-phospho-L-histidine.</text>
        <dbReference type="EC" id="2.7.13.3"/>
    </reaction>
</comment>
<dbReference type="InterPro" id="IPR005467">
    <property type="entry name" value="His_kinase_dom"/>
</dbReference>
<dbReference type="PROSITE" id="PS50042">
    <property type="entry name" value="CNMP_BINDING_3"/>
    <property type="match status" value="1"/>
</dbReference>
<reference evidence="7 8" key="1">
    <citation type="journal article" date="2015" name="Genome Announc.">
        <title>Draft Genome of the Euendolithic (true boring) Cyanobacterium Mastigocoleus testarum strain BC008.</title>
        <authorList>
            <person name="Guida B.S."/>
            <person name="Garcia-Pichel F."/>
        </authorList>
    </citation>
    <scope>NUCLEOTIDE SEQUENCE [LARGE SCALE GENOMIC DNA]</scope>
    <source>
        <strain evidence="7 8">BC008</strain>
    </source>
</reference>
<dbReference type="InterPro" id="IPR003594">
    <property type="entry name" value="HATPase_dom"/>
</dbReference>
<protein>
    <recommendedName>
        <fullName evidence="2">histidine kinase</fullName>
        <ecNumber evidence="2">2.7.13.3</ecNumber>
    </recommendedName>
</protein>
<dbReference type="SUPFAM" id="SSF55874">
    <property type="entry name" value="ATPase domain of HSP90 chaperone/DNA topoisomerase II/histidine kinase"/>
    <property type="match status" value="1"/>
</dbReference>
<dbReference type="Gene3D" id="1.10.287.130">
    <property type="match status" value="1"/>
</dbReference>
<dbReference type="InterPro" id="IPR014710">
    <property type="entry name" value="RmlC-like_jellyroll"/>
</dbReference>
<dbReference type="PRINTS" id="PR00344">
    <property type="entry name" value="BCTRLSENSOR"/>
</dbReference>
<evidence type="ECO:0000313" key="8">
    <source>
        <dbReference type="Proteomes" id="UP000053372"/>
    </source>
</evidence>
<evidence type="ECO:0000256" key="4">
    <source>
        <dbReference type="ARBA" id="ARBA00023012"/>
    </source>
</evidence>
<accession>A0A0V8A0Z1</accession>
<organism evidence="7 8">
    <name type="scientific">Mastigocoleus testarum BC008</name>
    <dbReference type="NCBI Taxonomy" id="371196"/>
    <lineage>
        <taxon>Bacteria</taxon>
        <taxon>Bacillati</taxon>
        <taxon>Cyanobacteriota</taxon>
        <taxon>Cyanophyceae</taxon>
        <taxon>Nostocales</taxon>
        <taxon>Hapalosiphonaceae</taxon>
        <taxon>Mastigocoleus</taxon>
    </lineage>
</organism>
<dbReference type="PANTHER" id="PTHR43065:SF48">
    <property type="entry name" value="HISTIDINE KINASE"/>
    <property type="match status" value="1"/>
</dbReference>
<dbReference type="AlphaFoldDB" id="A0A0V8A0Z1"/>
<dbReference type="GO" id="GO:0004673">
    <property type="term" value="F:protein histidine kinase activity"/>
    <property type="evidence" value="ECO:0007669"/>
    <property type="project" value="UniProtKB-EC"/>
</dbReference>
<dbReference type="InterPro" id="IPR018490">
    <property type="entry name" value="cNMP-bd_dom_sf"/>
</dbReference>
<feature type="domain" description="Histidine kinase" evidence="6">
    <location>
        <begin position="296"/>
        <end position="464"/>
    </location>
</feature>
<dbReference type="CDD" id="cd00038">
    <property type="entry name" value="CAP_ED"/>
    <property type="match status" value="1"/>
</dbReference>
<keyword evidence="3 7" id="KW-0418">Kinase</keyword>
<dbReference type="GO" id="GO:0000160">
    <property type="term" value="P:phosphorelay signal transduction system"/>
    <property type="evidence" value="ECO:0007669"/>
    <property type="project" value="UniProtKB-KW"/>
</dbReference>
<sequence length="466" mass="52599">MLCVEELLSVELFKILPKSRLEWICDRSQQIHIPVGEKLISEGDPRRGFFILTKGRMAITRLTEGVEMPLGQHEAPGFFGEIQVLTDEAVPVTLQALTDCVTYELEGEDFLELLHDCRDFEREIFRVVGKRLRGLESFIRNREKMAALGTLSAGLAHELNNPAAAVVRALKDVTPAIIELQRMNLVYGQRNVDDAHTQEWTKVRDEGYETIINNTLDPVFLSNCEEEILEWLEDYGVENAWNLAEPLAAGGVKVNTLERLMERWQDDPTELRDMGLRWLALSFDVMSIIQGGLRGAERISGLVSSMKSYSYMDRGVSQIVDVHQGIEDTLRLFSYKLKYGIEVHRCYASNLPKIMAYGSELNQVWTNLIDNAIDAMDHKGVLKLKTSRFEDFVSVEIIDSGSGIPAEIESRIFEPFYTTKPVGKGSGLGLDNVRRIVENRHKGAIYLESEPGKTSFKVCLPIALSE</sequence>
<evidence type="ECO:0000256" key="3">
    <source>
        <dbReference type="ARBA" id="ARBA00022777"/>
    </source>
</evidence>
<keyword evidence="4" id="KW-0902">Two-component regulatory system</keyword>
<comment type="caution">
    <text evidence="7">The sequence shown here is derived from an EMBL/GenBank/DDBJ whole genome shotgun (WGS) entry which is preliminary data.</text>
</comment>
<dbReference type="InterPro" id="IPR004358">
    <property type="entry name" value="Sig_transdc_His_kin-like_C"/>
</dbReference>
<dbReference type="EC" id="2.7.13.3" evidence="2"/>
<dbReference type="Gene3D" id="3.30.565.10">
    <property type="entry name" value="Histidine kinase-like ATPase, C-terminal domain"/>
    <property type="match status" value="1"/>
</dbReference>
<proteinExistence type="predicted"/>
<dbReference type="InterPro" id="IPR036890">
    <property type="entry name" value="HATPase_C_sf"/>
</dbReference>